<evidence type="ECO:0000256" key="1">
    <source>
        <dbReference type="SAM" id="Phobius"/>
    </source>
</evidence>
<keyword evidence="1" id="KW-0472">Membrane</keyword>
<dbReference type="AlphaFoldDB" id="A0A9X8YRT4"/>
<feature type="transmembrane region" description="Helical" evidence="1">
    <location>
        <begin position="25"/>
        <end position="48"/>
    </location>
</feature>
<evidence type="ECO:0000313" key="2">
    <source>
        <dbReference type="EMBL" id="TFV45445.1"/>
    </source>
</evidence>
<sequence length="92" mass="10169">MTTGLGEASEAFFNANLAFYYENPIVAATGYLLICATPVIHLLLRFALKLRALDNERAKDAFEFELKRAIAQQQSQKMRAEGLKTSNGDEAA</sequence>
<keyword evidence="1" id="KW-1133">Transmembrane helix</keyword>
<proteinExistence type="predicted"/>
<reference evidence="2" key="1">
    <citation type="submission" date="2019-03" db="EMBL/GenBank/DDBJ databases">
        <title>Serratia marcescens strain N2 draft genome.</title>
        <authorList>
            <person name="Yassin A."/>
            <person name="El-Kenawy N."/>
            <person name="Youssef N.H."/>
        </authorList>
    </citation>
    <scope>NUCLEOTIDE SEQUENCE [LARGE SCALE GENOMIC DNA]</scope>
    <source>
        <strain evidence="2">N2</strain>
    </source>
</reference>
<comment type="caution">
    <text evidence="2">The sequence shown here is derived from an EMBL/GenBank/DDBJ whole genome shotgun (WGS) entry which is preliminary data.</text>
</comment>
<accession>A0A9X8YRT4</accession>
<gene>
    <name evidence="2" type="ORF">E0L31_02660</name>
</gene>
<protein>
    <submittedName>
        <fullName evidence="2">Uncharacterized protein</fullName>
    </submittedName>
</protein>
<dbReference type="RefSeq" id="WP_212563407.1">
    <property type="nucleotide sequence ID" value="NZ_SPSG02000088.1"/>
</dbReference>
<dbReference type="EMBL" id="SPSG01000291">
    <property type="protein sequence ID" value="TFV45445.1"/>
    <property type="molecule type" value="Genomic_DNA"/>
</dbReference>
<organism evidence="2">
    <name type="scientific">Serratia marcescens</name>
    <dbReference type="NCBI Taxonomy" id="615"/>
    <lineage>
        <taxon>Bacteria</taxon>
        <taxon>Pseudomonadati</taxon>
        <taxon>Pseudomonadota</taxon>
        <taxon>Gammaproteobacteria</taxon>
        <taxon>Enterobacterales</taxon>
        <taxon>Yersiniaceae</taxon>
        <taxon>Serratia</taxon>
    </lineage>
</organism>
<name>A0A9X8YRT4_SERMA</name>
<keyword evidence="1" id="KW-0812">Transmembrane</keyword>